<dbReference type="EMBL" id="BARS01001205">
    <property type="protein sequence ID" value="GAF85798.1"/>
    <property type="molecule type" value="Genomic_DNA"/>
</dbReference>
<dbReference type="SMART" id="SM01252">
    <property type="entry name" value="KilA-N"/>
    <property type="match status" value="1"/>
</dbReference>
<dbReference type="Pfam" id="PF04383">
    <property type="entry name" value="KilA-N"/>
    <property type="match status" value="1"/>
</dbReference>
<reference evidence="2" key="1">
    <citation type="journal article" date="2014" name="Front. Microbiol.">
        <title>High frequency of phylogenetically diverse reductive dehalogenase-homologous genes in deep subseafloor sedimentary metagenomes.</title>
        <authorList>
            <person name="Kawai M."/>
            <person name="Futagami T."/>
            <person name="Toyoda A."/>
            <person name="Takaki Y."/>
            <person name="Nishi S."/>
            <person name="Hori S."/>
            <person name="Arai W."/>
            <person name="Tsubouchi T."/>
            <person name="Morono Y."/>
            <person name="Uchiyama I."/>
            <person name="Ito T."/>
            <person name="Fujiyama A."/>
            <person name="Inagaki F."/>
            <person name="Takami H."/>
        </authorList>
    </citation>
    <scope>NUCLEOTIDE SEQUENCE</scope>
    <source>
        <strain evidence="2">Expedition CK06-06</strain>
    </source>
</reference>
<comment type="caution">
    <text evidence="2">The sequence shown here is derived from an EMBL/GenBank/DDBJ whole genome shotgun (WGS) entry which is preliminary data.</text>
</comment>
<protein>
    <recommendedName>
        <fullName evidence="1">KilA/APSES-type HTH DNA-binding domain-containing protein</fullName>
    </recommendedName>
</protein>
<dbReference type="InterPro" id="IPR018004">
    <property type="entry name" value="KilA/APSES_HTH"/>
</dbReference>
<organism evidence="2">
    <name type="scientific">marine sediment metagenome</name>
    <dbReference type="NCBI Taxonomy" id="412755"/>
    <lineage>
        <taxon>unclassified sequences</taxon>
        <taxon>metagenomes</taxon>
        <taxon>ecological metagenomes</taxon>
    </lineage>
</organism>
<feature type="non-terminal residue" evidence="2">
    <location>
        <position position="212"/>
    </location>
</feature>
<feature type="domain" description="KilA/APSES-type HTH DNA-binding" evidence="1">
    <location>
        <begin position="12"/>
        <end position="120"/>
    </location>
</feature>
<proteinExistence type="predicted"/>
<evidence type="ECO:0000259" key="1">
    <source>
        <dbReference type="SMART" id="SM01252"/>
    </source>
</evidence>
<accession>X0SX59</accession>
<dbReference type="AlphaFoldDB" id="X0SX59"/>
<sequence>MAKQKINVKGTEIVLFSKEKGDYISLTDIARYKDSERSDYILQNWMRNRSTIEFIGLWEQIHNPNFNSIEFDGFKNEAGETNKFVLDFISELRERPEDKRQLSLFKPDDFVESKDEIIRPFVKGDTRPPYVVNTSKLKSPQSIVLVSHSPEKEFVFHLIEDSDYIDSWIKSPDKNFYSIDYEYWKGGKDRVRRSFNPDFFIKIDLDAYISKL</sequence>
<evidence type="ECO:0000313" key="2">
    <source>
        <dbReference type="EMBL" id="GAF85798.1"/>
    </source>
</evidence>
<name>X0SX59_9ZZZZ</name>
<gene>
    <name evidence="2" type="ORF">S01H1_02492</name>
</gene>